<keyword evidence="6" id="KW-0869">Chloride channel</keyword>
<dbReference type="EMBL" id="JARO02010920">
    <property type="protein sequence ID" value="KPP60296.1"/>
    <property type="molecule type" value="Genomic_DNA"/>
</dbReference>
<keyword evidence="7" id="KW-0868">Chloride</keyword>
<evidence type="ECO:0000256" key="5">
    <source>
        <dbReference type="ARBA" id="ARBA00023065"/>
    </source>
</evidence>
<dbReference type="InterPro" id="IPR038050">
    <property type="entry name" value="Neuro_actylchol_rec"/>
</dbReference>
<dbReference type="GO" id="GO:0005230">
    <property type="term" value="F:extracellular ligand-gated monoatomic ion channel activity"/>
    <property type="evidence" value="ECO:0007669"/>
    <property type="project" value="InterPro"/>
</dbReference>
<evidence type="ECO:0000256" key="3">
    <source>
        <dbReference type="ARBA" id="ARBA00022448"/>
    </source>
</evidence>
<evidence type="ECO:0000256" key="1">
    <source>
        <dbReference type="ARBA" id="ARBA00004141"/>
    </source>
</evidence>
<protein>
    <recommendedName>
        <fullName evidence="10">Neurotransmitter-gated ion-channel transmembrane domain-containing protein</fullName>
    </recommendedName>
</protein>
<evidence type="ECO:0000313" key="12">
    <source>
        <dbReference type="Proteomes" id="UP000034805"/>
    </source>
</evidence>
<comment type="subcellular location">
    <subcellularLocation>
        <location evidence="2">Cell membrane</location>
    </subcellularLocation>
    <subcellularLocation>
        <location evidence="1">Membrane</location>
        <topology evidence="1">Multi-pass membrane protein</topology>
    </subcellularLocation>
</comment>
<dbReference type="GO" id="GO:0034707">
    <property type="term" value="C:chloride channel complex"/>
    <property type="evidence" value="ECO:0007669"/>
    <property type="project" value="UniProtKB-KW"/>
</dbReference>
<evidence type="ECO:0000256" key="2">
    <source>
        <dbReference type="ARBA" id="ARBA00004236"/>
    </source>
</evidence>
<dbReference type="InterPro" id="IPR006029">
    <property type="entry name" value="Neurotrans-gated_channel_TM"/>
</dbReference>
<evidence type="ECO:0000256" key="7">
    <source>
        <dbReference type="ARBA" id="ARBA00023214"/>
    </source>
</evidence>
<dbReference type="InterPro" id="IPR006201">
    <property type="entry name" value="Neur_channel"/>
</dbReference>
<evidence type="ECO:0000259" key="10">
    <source>
        <dbReference type="Pfam" id="PF02932"/>
    </source>
</evidence>
<dbReference type="AlphaFoldDB" id="A0A0P7TRC1"/>
<keyword evidence="4" id="KW-1003">Cell membrane</keyword>
<dbReference type="GO" id="GO:0005886">
    <property type="term" value="C:plasma membrane"/>
    <property type="evidence" value="ECO:0007669"/>
    <property type="project" value="UniProtKB-SubCell"/>
</dbReference>
<organism evidence="11 12">
    <name type="scientific">Scleropages formosus</name>
    <name type="common">Asian bonytongue</name>
    <name type="synonym">Osteoglossum formosum</name>
    <dbReference type="NCBI Taxonomy" id="113540"/>
    <lineage>
        <taxon>Eukaryota</taxon>
        <taxon>Metazoa</taxon>
        <taxon>Chordata</taxon>
        <taxon>Craniata</taxon>
        <taxon>Vertebrata</taxon>
        <taxon>Euteleostomi</taxon>
        <taxon>Actinopterygii</taxon>
        <taxon>Neopterygii</taxon>
        <taxon>Teleostei</taxon>
        <taxon>Osteoglossocephala</taxon>
        <taxon>Osteoglossomorpha</taxon>
        <taxon>Osteoglossiformes</taxon>
        <taxon>Osteoglossidae</taxon>
        <taxon>Scleropages</taxon>
    </lineage>
</organism>
<name>A0A0P7TRC1_SCLFO</name>
<dbReference type="GO" id="GO:0004888">
    <property type="term" value="F:transmembrane signaling receptor activity"/>
    <property type="evidence" value="ECO:0007669"/>
    <property type="project" value="InterPro"/>
</dbReference>
<evidence type="ECO:0000256" key="9">
    <source>
        <dbReference type="SAM" id="Phobius"/>
    </source>
</evidence>
<keyword evidence="3" id="KW-0813">Transport</keyword>
<gene>
    <name evidence="11" type="ORF">Z043_121716</name>
</gene>
<feature type="transmembrane region" description="Helical" evidence="9">
    <location>
        <begin position="191"/>
        <end position="213"/>
    </location>
</feature>
<reference evidence="11 12" key="1">
    <citation type="submission" date="2015-08" db="EMBL/GenBank/DDBJ databases">
        <title>The genome of the Asian arowana (Scleropages formosus).</title>
        <authorList>
            <person name="Tan M.H."/>
            <person name="Gan H.M."/>
            <person name="Croft L.J."/>
            <person name="Austin C.M."/>
        </authorList>
    </citation>
    <scope>NUCLEOTIDE SEQUENCE [LARGE SCALE GENOMIC DNA]</scope>
    <source>
        <strain evidence="11">Aro1</strain>
    </source>
</reference>
<keyword evidence="9" id="KW-1133">Transmembrane helix</keyword>
<dbReference type="InterPro" id="IPR006028">
    <property type="entry name" value="GABAA/Glycine_rcpt"/>
</dbReference>
<evidence type="ECO:0000256" key="6">
    <source>
        <dbReference type="ARBA" id="ARBA00023173"/>
    </source>
</evidence>
<dbReference type="PRINTS" id="PR00253">
    <property type="entry name" value="GABAARECEPTR"/>
</dbReference>
<dbReference type="PANTHER" id="PTHR18945">
    <property type="entry name" value="NEUROTRANSMITTER GATED ION CHANNEL"/>
    <property type="match status" value="1"/>
</dbReference>
<evidence type="ECO:0000256" key="4">
    <source>
        <dbReference type="ARBA" id="ARBA00022475"/>
    </source>
</evidence>
<keyword evidence="9" id="KW-0472">Membrane</keyword>
<dbReference type="Gene3D" id="1.20.58.390">
    <property type="entry name" value="Neurotransmitter-gated ion-channel transmembrane domain"/>
    <property type="match status" value="1"/>
</dbReference>
<sequence>MALALTPPPPTGGIRNAVLRSGLNRGRARIVADAARQLLRCSTCSRLVAGAEHRETGIPAGSFCVLATAAPPERFSGRPTARHLAGALLGEPPSGDPGPHDIAAGFRVPHLTERWPSPPVGYTMNDLIFEWDEKGAVQVADGLTLPQFILKEEKDLRYCTKHYNTGEVFRRDAGKFTCIEARFHLERQMGYYLIQMYIPSLLIVILSWVSFWINMDAAPARVGLGITTVLTMTTQSSGSRASLPKVSEAPVSETRLPSRVSGPVFSPHLCRLRSWSLGPLISIFRSSPFVPIFGPPHFVLSFDLHLCSSSLIPIFRSPSLVLIFDSHL</sequence>
<dbReference type="InterPro" id="IPR036719">
    <property type="entry name" value="Neuro-gated_channel_TM_sf"/>
</dbReference>
<dbReference type="SUPFAM" id="SSF90112">
    <property type="entry name" value="Neurotransmitter-gated ion-channel transmembrane pore"/>
    <property type="match status" value="1"/>
</dbReference>
<comment type="caution">
    <text evidence="11">The sequence shown here is derived from an EMBL/GenBank/DDBJ whole genome shotgun (WGS) entry which is preliminary data.</text>
</comment>
<keyword evidence="8" id="KW-0407">Ion channel</keyword>
<feature type="domain" description="Neurotransmitter-gated ion-channel transmembrane" evidence="10">
    <location>
        <begin position="196"/>
        <end position="248"/>
    </location>
</feature>
<dbReference type="Gene3D" id="2.70.170.10">
    <property type="entry name" value="Neurotransmitter-gated ion-channel ligand-binding domain"/>
    <property type="match status" value="1"/>
</dbReference>
<accession>A0A0P7TRC1</accession>
<dbReference type="GO" id="GO:0005254">
    <property type="term" value="F:chloride channel activity"/>
    <property type="evidence" value="ECO:0007669"/>
    <property type="project" value="UniProtKB-KW"/>
</dbReference>
<dbReference type="STRING" id="113540.ENSSFOP00015003010"/>
<proteinExistence type="predicted"/>
<evidence type="ECO:0000313" key="11">
    <source>
        <dbReference type="EMBL" id="KPP60296.1"/>
    </source>
</evidence>
<dbReference type="Proteomes" id="UP000034805">
    <property type="component" value="Unassembled WGS sequence"/>
</dbReference>
<dbReference type="InterPro" id="IPR036734">
    <property type="entry name" value="Neur_chan_lig-bd_sf"/>
</dbReference>
<dbReference type="Pfam" id="PF02932">
    <property type="entry name" value="Neur_chan_memb"/>
    <property type="match status" value="1"/>
</dbReference>
<keyword evidence="5" id="KW-0406">Ion transport</keyword>
<keyword evidence="9" id="KW-0812">Transmembrane</keyword>
<evidence type="ECO:0000256" key="8">
    <source>
        <dbReference type="ARBA" id="ARBA00023303"/>
    </source>
</evidence>